<gene>
    <name evidence="1" type="ORF">PR001_g16168</name>
    <name evidence="2" type="ORF">PR002_g13368</name>
    <name evidence="3" type="ORF">PR003_g16197</name>
</gene>
<evidence type="ECO:0000313" key="3">
    <source>
        <dbReference type="EMBL" id="KAE9326663.1"/>
    </source>
</evidence>
<proteinExistence type="predicted"/>
<dbReference type="EMBL" id="QXFV01001260">
    <property type="protein sequence ID" value="KAE9010459.1"/>
    <property type="molecule type" value="Genomic_DNA"/>
</dbReference>
<dbReference type="EMBL" id="QXFT01001169">
    <property type="protein sequence ID" value="KAE9326663.1"/>
    <property type="molecule type" value="Genomic_DNA"/>
</dbReference>
<evidence type="ECO:0000313" key="1">
    <source>
        <dbReference type="EMBL" id="KAE9010459.1"/>
    </source>
</evidence>
<dbReference type="AlphaFoldDB" id="A0A6A3KUC2"/>
<sequence length="53" mass="5884">MLARFTRSFTPFSLFLICCPVRPQSPNRAIKQSTALRGLMFGSCSTSSSKKAR</sequence>
<keyword evidence="5" id="KW-1185">Reference proteome</keyword>
<dbReference type="Proteomes" id="UP000429607">
    <property type="component" value="Unassembled WGS sequence"/>
</dbReference>
<comment type="caution">
    <text evidence="1">The sequence shown here is derived from an EMBL/GenBank/DDBJ whole genome shotgun (WGS) entry which is preliminary data.</text>
</comment>
<evidence type="ECO:0000313" key="4">
    <source>
        <dbReference type="Proteomes" id="UP000429607"/>
    </source>
</evidence>
<evidence type="ECO:0000313" key="2">
    <source>
        <dbReference type="EMBL" id="KAE9017506.1"/>
    </source>
</evidence>
<dbReference type="Proteomes" id="UP000435112">
    <property type="component" value="Unassembled WGS sequence"/>
</dbReference>
<evidence type="ECO:0000313" key="5">
    <source>
        <dbReference type="Proteomes" id="UP000434957"/>
    </source>
</evidence>
<accession>A0A6A3KUC2</accession>
<evidence type="ECO:0000313" key="6">
    <source>
        <dbReference type="Proteomes" id="UP000435112"/>
    </source>
</evidence>
<dbReference type="Proteomes" id="UP000434957">
    <property type="component" value="Unassembled WGS sequence"/>
</dbReference>
<reference evidence="4 6" key="1">
    <citation type="submission" date="2018-09" db="EMBL/GenBank/DDBJ databases">
        <title>Genomic investigation of the strawberry pathogen Phytophthora fragariae indicates pathogenicity is determined by transcriptional variation in three key races.</title>
        <authorList>
            <person name="Adams T.M."/>
            <person name="Armitage A.D."/>
            <person name="Sobczyk M.K."/>
            <person name="Bates H.J."/>
            <person name="Dunwell J.M."/>
            <person name="Nellist C.F."/>
            <person name="Harrison R.J."/>
        </authorList>
    </citation>
    <scope>NUCLEOTIDE SEQUENCE [LARGE SCALE GENOMIC DNA]</scope>
    <source>
        <strain evidence="1 4">SCRP249</strain>
        <strain evidence="2 6">SCRP324</strain>
        <strain evidence="3 5">SCRP333</strain>
    </source>
</reference>
<protein>
    <submittedName>
        <fullName evidence="1">Uncharacterized protein</fullName>
    </submittedName>
</protein>
<name>A0A6A3KUC2_9STRA</name>
<dbReference type="EMBL" id="QXFU01000880">
    <property type="protein sequence ID" value="KAE9017506.1"/>
    <property type="molecule type" value="Genomic_DNA"/>
</dbReference>
<organism evidence="1 4">
    <name type="scientific">Phytophthora rubi</name>
    <dbReference type="NCBI Taxonomy" id="129364"/>
    <lineage>
        <taxon>Eukaryota</taxon>
        <taxon>Sar</taxon>
        <taxon>Stramenopiles</taxon>
        <taxon>Oomycota</taxon>
        <taxon>Peronosporomycetes</taxon>
        <taxon>Peronosporales</taxon>
        <taxon>Peronosporaceae</taxon>
        <taxon>Phytophthora</taxon>
    </lineage>
</organism>